<dbReference type="InterPro" id="IPR036322">
    <property type="entry name" value="WD40_repeat_dom_sf"/>
</dbReference>
<dbReference type="EMBL" id="JAFCIX010000555">
    <property type="protein sequence ID" value="KAH6587725.1"/>
    <property type="molecule type" value="Genomic_DNA"/>
</dbReference>
<feature type="compositionally biased region" description="Polar residues" evidence="2">
    <location>
        <begin position="976"/>
        <end position="989"/>
    </location>
</feature>
<proteinExistence type="predicted"/>
<name>A0ABQ8EWF1_9FUNG</name>
<dbReference type="PROSITE" id="PS50082">
    <property type="entry name" value="WD_REPEATS_2"/>
    <property type="match status" value="1"/>
</dbReference>
<evidence type="ECO:0000256" key="1">
    <source>
        <dbReference type="PROSITE-ProRule" id="PRU00221"/>
    </source>
</evidence>
<organism evidence="3 4">
    <name type="scientific">Batrachochytrium salamandrivorans</name>
    <dbReference type="NCBI Taxonomy" id="1357716"/>
    <lineage>
        <taxon>Eukaryota</taxon>
        <taxon>Fungi</taxon>
        <taxon>Fungi incertae sedis</taxon>
        <taxon>Chytridiomycota</taxon>
        <taxon>Chytridiomycota incertae sedis</taxon>
        <taxon>Chytridiomycetes</taxon>
        <taxon>Rhizophydiales</taxon>
        <taxon>Rhizophydiales incertae sedis</taxon>
        <taxon>Batrachochytrium</taxon>
    </lineage>
</organism>
<keyword evidence="1" id="KW-0853">WD repeat</keyword>
<dbReference type="InterPro" id="IPR001680">
    <property type="entry name" value="WD40_rpt"/>
</dbReference>
<feature type="region of interest" description="Disordered" evidence="2">
    <location>
        <begin position="966"/>
        <end position="989"/>
    </location>
</feature>
<dbReference type="SMART" id="SM00320">
    <property type="entry name" value="WD40"/>
    <property type="match status" value="5"/>
</dbReference>
<comment type="caution">
    <text evidence="3">The sequence shown here is derived from an EMBL/GenBank/DDBJ whole genome shotgun (WGS) entry which is preliminary data.</text>
</comment>
<dbReference type="PROSITE" id="PS50294">
    <property type="entry name" value="WD_REPEATS_REGION"/>
    <property type="match status" value="1"/>
</dbReference>
<gene>
    <name evidence="3" type="ORF">BASA50_011329</name>
</gene>
<dbReference type="InterPro" id="IPR015943">
    <property type="entry name" value="WD40/YVTN_repeat-like_dom_sf"/>
</dbReference>
<keyword evidence="4" id="KW-1185">Reference proteome</keyword>
<protein>
    <submittedName>
        <fullName evidence="3">Uncharacterized protein</fullName>
    </submittedName>
</protein>
<evidence type="ECO:0000313" key="3">
    <source>
        <dbReference type="EMBL" id="KAH6587725.1"/>
    </source>
</evidence>
<feature type="region of interest" description="Disordered" evidence="2">
    <location>
        <begin position="250"/>
        <end position="275"/>
    </location>
</feature>
<dbReference type="SUPFAM" id="SSF50978">
    <property type="entry name" value="WD40 repeat-like"/>
    <property type="match status" value="1"/>
</dbReference>
<reference evidence="3 4" key="1">
    <citation type="submission" date="2021-02" db="EMBL/GenBank/DDBJ databases">
        <title>Variation within the Batrachochytrium salamandrivorans European outbreak.</title>
        <authorList>
            <person name="Kelly M."/>
            <person name="Pasmans F."/>
            <person name="Shea T.P."/>
            <person name="Munoz J.F."/>
            <person name="Carranza S."/>
            <person name="Cuomo C.A."/>
            <person name="Martel A."/>
        </authorList>
    </citation>
    <scope>NUCLEOTIDE SEQUENCE [LARGE SCALE GENOMIC DNA]</scope>
    <source>
        <strain evidence="3 4">AMFP18/2</strain>
    </source>
</reference>
<dbReference type="Gene3D" id="2.130.10.10">
    <property type="entry name" value="YVTN repeat-like/Quinoprotein amine dehydrogenase"/>
    <property type="match status" value="2"/>
</dbReference>
<feature type="region of interest" description="Disordered" evidence="2">
    <location>
        <begin position="1846"/>
        <end position="1875"/>
    </location>
</feature>
<sequence>MVNICDIQLKTRRLDSSVYEDDTHVVSQNTSRERDEYTKDENVLGDGSITNMNTPGHVEFESHRPQEGSHPRLAKVFSQLLDINSQPEPSLPELISSLTERSDMPLQQLSARQKMRAFVFAGIAPSKFNLRKIASGKETGTDKTLPNLDCQWPSNRPKNNWMHMNPTSNGDSTSSNDIFDMSENEKMDSISHDQLPYIFSLRQGFKFRNIFRHQHQFLSVVQHLRVPVHFSDGSIGHDIEKDVGARHTLEDQNDISNQKKAQQQEDDKDNEFENTQGINAVSRSYSITTLDRNNHINVWDLGKQSRSKPRFSIQMDHKFLQIIFLSRYALYAGVVDQKTVKFFTSKMEITSTVNAPHLIHIIQYSSHYNEIVVAGTHNITVWSLSAAHQKGRIQINAIQRMAIETGLGENEWLSSIYIDKKNKQIWVVIDVSLMIFDYFTGKKVEYVQNIASRKITCISSHDAYQYILIGSVDGTLKVLNTVRAVVHEFVSHAKSVTAISNTPQEMQLIDDTQLYIAARNTIEIWDTNQININLSTLSSSISSLTTYKSPTAPNRVVVCTRDGVIRLSSPTSGQAITATLPLIEADSIRDISYFPAIASEDCVKIVLFEGYSEEKPTSHSENSGVSIKNHKDFTTPFGRIGPLSKSLGLSLGSSEVRMALPTRFGFLFGATHNGHLLVYGKGGAIVDRYQLHMGTINHIICDSEQKLLFSTGRDKSIRISRILPGHENFIQIVISIQLNFNPLLTCVMGDIICVSSEDYTLHMFKFNIETSAWQKISGHSKTEDHTDEVTSICCLPKLGIFITIGKDASMRVWDKKNALIRDIQFQERVDGLCVANQRGDLLIAIQNRIDIIQHISYLPSNYLDEIMSSQIKEDKAELPLLFDDTLISLMRSPLSIKKRPPLRLDRSNPWSVFSQINICEFDVDELEEVKIDFGVEFIKKRHSASTSKNILENLDHRYRGTISALQNKRSGEQDNKQSISSTEEGMTNEASATISTVFGSETESVESNLVQNDHPIKPIKNEKDHVSALPFQETLENSSFVRIATDDFVQDGSIDLSAKAPEKNHVKNGIFIAPDGYIPNSGIISQVNTWLDLHGKPALIVDATKSYKLHESPHLIPDDKSKRLHSDQYKAKLKDLMLHMKPPENSVQKITKEEPVSILKEDTDSDEIIKMRIRRRMQARAEEIVQQTLEIKLPPIIEKMMEYSWFPDEEIFYPTQLGSNYDALTIVTNSKGERMRNVKIDATSDGIIPVILRVYANSDLKTQAEISHFIMWINQEYGFRDTTVMEIQYCRQLQTNAFGTLQSDEITLRKRILDSLVDLNPNNAELIPTLLMYTNCMYDALRFKALQSLRSFGVTCIEEPSIQETLIRLTETPNAVEINHDSATNLNHHTSPTTPRTALVEFLRENLKRFLIDISTDLESSKKLQTLSIYGLEEIKREGERKEQLSKIPPKKKILRPTSPLLVSIDDQPSRSPSLTKIKDEKQVGLQSRTGKPLGVYNSTKKLKGRFDSLKNIKNMTHVDPKALGAADNRGISRDILQNSATLPKQGAELIDNIYTENYEGGRQKGGMQPTPSACDTVHADVSAPLYHTLTLPCVSFEKSLATTTKEIPISGLCEMESVHPSTEINVDPGVSLRTKASQLVSRVIGQRKKEYPTSLDKMFYPIIPVSKLDASHDGRRPIQILQSPTTANFVDAINYYMVQIELKAEQTEAELLNQAYLENLEMKRIQQDAEARSRLVQYKSQKAMERMARAKAREERIAALRRGDNGVADFTQPKGKVKFSEMRTGGVGHTHKSCCHQSREMLDVRMMLFPPISTVTKYMHSSLAIHMQTYSKVMPLEHVRLNPFGSSEHIKPTKERLPSRSSLSRPAIQSRAPPTHLAEVRNEDVHHLYGSFDGDVSTMPELEYIRGCITNSGTNSISLKPTEAFDDAHSFKSTDIDSEQASVHKGGITDSSFQSSRRYFVYDLSLPDGRDPPNICNGLLEEPNDSQIHSCHFQFPN</sequence>
<accession>A0ABQ8EWF1</accession>
<feature type="repeat" description="WD" evidence="1">
    <location>
        <begin position="782"/>
        <end position="814"/>
    </location>
</feature>
<evidence type="ECO:0000256" key="2">
    <source>
        <dbReference type="SAM" id="MobiDB-lite"/>
    </source>
</evidence>
<evidence type="ECO:0000313" key="4">
    <source>
        <dbReference type="Proteomes" id="UP001648503"/>
    </source>
</evidence>
<dbReference type="PANTHER" id="PTHR45532">
    <property type="entry name" value="WD REPEAT-CONTAINING PROTEIN 97"/>
    <property type="match status" value="1"/>
</dbReference>
<dbReference type="Proteomes" id="UP001648503">
    <property type="component" value="Unassembled WGS sequence"/>
</dbReference>
<feature type="compositionally biased region" description="Basic and acidic residues" evidence="2">
    <location>
        <begin position="1849"/>
        <end position="1859"/>
    </location>
</feature>
<dbReference type="PANTHER" id="PTHR45532:SF1">
    <property type="entry name" value="WD REPEAT-CONTAINING PROTEIN 97"/>
    <property type="match status" value="1"/>
</dbReference>